<dbReference type="OrthoDB" id="9801806at2"/>
<evidence type="ECO:0008006" key="5">
    <source>
        <dbReference type="Google" id="ProtNLM"/>
    </source>
</evidence>
<name>A0A1G6BQQ4_EUBOX</name>
<dbReference type="InterPro" id="IPR025420">
    <property type="entry name" value="DUF4143"/>
</dbReference>
<dbReference type="STRING" id="1732.SAMN02910417_01694"/>
<dbReference type="InterPro" id="IPR027417">
    <property type="entry name" value="P-loop_NTPase"/>
</dbReference>
<dbReference type="Pfam" id="PF13173">
    <property type="entry name" value="AAA_14"/>
    <property type="match status" value="1"/>
</dbReference>
<evidence type="ECO:0000259" key="2">
    <source>
        <dbReference type="Pfam" id="PF13635"/>
    </source>
</evidence>
<organism evidence="3 4">
    <name type="scientific">Eubacterium oxidoreducens</name>
    <dbReference type="NCBI Taxonomy" id="1732"/>
    <lineage>
        <taxon>Bacteria</taxon>
        <taxon>Bacillati</taxon>
        <taxon>Bacillota</taxon>
        <taxon>Clostridia</taxon>
        <taxon>Eubacteriales</taxon>
        <taxon>Eubacteriaceae</taxon>
        <taxon>Eubacterium</taxon>
    </lineage>
</organism>
<gene>
    <name evidence="3" type="ORF">SAMN02910417_01694</name>
</gene>
<dbReference type="InterPro" id="IPR011335">
    <property type="entry name" value="Restrct_endonuc-II-like"/>
</dbReference>
<feature type="domain" description="AAA" evidence="1">
    <location>
        <begin position="18"/>
        <end position="150"/>
    </location>
</feature>
<evidence type="ECO:0000313" key="3">
    <source>
        <dbReference type="EMBL" id="SDB22946.1"/>
    </source>
</evidence>
<evidence type="ECO:0000259" key="1">
    <source>
        <dbReference type="Pfam" id="PF13173"/>
    </source>
</evidence>
<dbReference type="Gene3D" id="3.40.50.300">
    <property type="entry name" value="P-loop containing nucleotide triphosphate hydrolases"/>
    <property type="match status" value="1"/>
</dbReference>
<dbReference type="AlphaFoldDB" id="A0A1G6BQQ4"/>
<reference evidence="3 4" key="1">
    <citation type="submission" date="2016-10" db="EMBL/GenBank/DDBJ databases">
        <authorList>
            <person name="de Groot N.N."/>
        </authorList>
    </citation>
    <scope>NUCLEOTIDE SEQUENCE [LARGE SCALE GENOMIC DNA]</scope>
    <source>
        <strain evidence="3 4">DSM 3217</strain>
    </source>
</reference>
<dbReference type="SUPFAM" id="SSF52540">
    <property type="entry name" value="P-loop containing nucleoside triphosphate hydrolases"/>
    <property type="match status" value="1"/>
</dbReference>
<proteinExistence type="predicted"/>
<dbReference type="RefSeq" id="WP_090173930.1">
    <property type="nucleotide sequence ID" value="NZ_FMXR01000012.1"/>
</dbReference>
<dbReference type="Pfam" id="PF13635">
    <property type="entry name" value="DUF4143"/>
    <property type="match status" value="1"/>
</dbReference>
<feature type="domain" description="DUF4143" evidence="2">
    <location>
        <begin position="223"/>
        <end position="384"/>
    </location>
</feature>
<protein>
    <recommendedName>
        <fullName evidence="5">AAA+ ATPase domain-containing protein</fullName>
    </recommendedName>
</protein>
<keyword evidence="4" id="KW-1185">Reference proteome</keyword>
<dbReference type="PANTHER" id="PTHR33295">
    <property type="entry name" value="ATPASE"/>
    <property type="match status" value="1"/>
</dbReference>
<dbReference type="EMBL" id="FMXR01000012">
    <property type="protein sequence ID" value="SDB22946.1"/>
    <property type="molecule type" value="Genomic_DNA"/>
</dbReference>
<dbReference type="PANTHER" id="PTHR33295:SF7">
    <property type="entry name" value="ATPASE"/>
    <property type="match status" value="1"/>
</dbReference>
<dbReference type="SUPFAM" id="SSF52980">
    <property type="entry name" value="Restriction endonuclease-like"/>
    <property type="match status" value="1"/>
</dbReference>
<sequence length="446" mass="51590">MLKRIIEDQINDWIRNGRKALLVDGARQVGKTYSIRKCLQESGRDYVEINLLENEEVTKALALSKSVRDLTVNISIATGHNFIKGETIVFIDEVQELKEVVTLIKFWVDEGSYRYVLSGSLLGIKLHALRSAPVGYVHEIKMYPLNFTEFSFANGITETVWEHVKKCFFDKTPVGENIHNKMMTLFQRYLIVGGMPQAVQEFVDNGNIGRVSEIQRDIIEFYKRDFTKYEDKNKRLILTKIYESIPAQLLKQNRRFNYADIKKGLRFERVENSFVWLYKAGVILHAFNTTEPKISLKLNEKSNLVKLYYGDVGLLTYMYGDTLRKEILFGEGRSNLGGIFENFVIQELSTHEYDVYYYNSKKMGELDFVIEDKGTVLPIEVKSGKDYYYHSAINNVIKSKEFDIKSAVVFTSYDISIAGNISYLPIYMTSLFASDRKYPILDPIEF</sequence>
<accession>A0A1G6BQQ4</accession>
<dbReference type="InterPro" id="IPR041682">
    <property type="entry name" value="AAA_14"/>
</dbReference>
<evidence type="ECO:0000313" key="4">
    <source>
        <dbReference type="Proteomes" id="UP000199228"/>
    </source>
</evidence>
<dbReference type="Proteomes" id="UP000199228">
    <property type="component" value="Unassembled WGS sequence"/>
</dbReference>